<evidence type="ECO:0000313" key="1">
    <source>
        <dbReference type="EMBL" id="KZT40656.1"/>
    </source>
</evidence>
<gene>
    <name evidence="1" type="ORF">SISSUDRAFT_1060135</name>
</gene>
<keyword evidence="2" id="KW-1185">Reference proteome</keyword>
<dbReference type="InterPro" id="IPR017946">
    <property type="entry name" value="PLC-like_Pdiesterase_TIM-brl"/>
</dbReference>
<dbReference type="Gene3D" id="3.20.20.190">
    <property type="entry name" value="Phosphatidylinositol (PI) phosphodiesterase"/>
    <property type="match status" value="1"/>
</dbReference>
<dbReference type="Proteomes" id="UP000076798">
    <property type="component" value="Unassembled WGS sequence"/>
</dbReference>
<dbReference type="GO" id="GO:0006629">
    <property type="term" value="P:lipid metabolic process"/>
    <property type="evidence" value="ECO:0007669"/>
    <property type="project" value="InterPro"/>
</dbReference>
<dbReference type="GO" id="GO:0008081">
    <property type="term" value="F:phosphoric diester hydrolase activity"/>
    <property type="evidence" value="ECO:0007669"/>
    <property type="project" value="InterPro"/>
</dbReference>
<sequence length="439" mass="49269">MGQSGAIRLTNGTPYTWTRSSQTSWRMNSWSFPHSIAPGSSVSICIEWGEWVFDHAVQDSGTTEYTLSGTSYRFQVQARANMSFQLQIYLNGLSTHRYSQWDTFSLGWKQDGEIQFVLSGSENNFNSTYPSTSWMHDNLAKLGPRTLRHICIPGSHNAGMGRVGSGTVGTNECNTQTQNCAVSTQLERGSRWLDIRPIIWNKVLYTGHYRNTKVAGVGWQGRNGQSIDQVIDSVNWFTGVYKELVFLEVSHGYNADAGYREMNQEEWNRLLGKLKNLNHRFVTTAADLTKLRLNEFISGNKSAVVVIVRAASGIKLDSFPSCGFYEAHRLPFVSKYSGTNNSLALTWEQIRFMKEKRNNPDTNHLLTGWALKMSAADAVRAKMRDTSLLSMAEVGNETLFESLFVNCSKSTYPNILEVDGYSTHHTALVLAINDLYGTP</sequence>
<protein>
    <submittedName>
        <fullName evidence="1">PLC-like phosphodiesterase</fullName>
    </submittedName>
</protein>
<dbReference type="AlphaFoldDB" id="A0A166FHU7"/>
<dbReference type="EMBL" id="KV428030">
    <property type="protein sequence ID" value="KZT40656.1"/>
    <property type="molecule type" value="Genomic_DNA"/>
</dbReference>
<reference evidence="1 2" key="1">
    <citation type="journal article" date="2016" name="Mol. Biol. Evol.">
        <title>Comparative Genomics of Early-Diverging Mushroom-Forming Fungi Provides Insights into the Origins of Lignocellulose Decay Capabilities.</title>
        <authorList>
            <person name="Nagy L.G."/>
            <person name="Riley R."/>
            <person name="Tritt A."/>
            <person name="Adam C."/>
            <person name="Daum C."/>
            <person name="Floudas D."/>
            <person name="Sun H."/>
            <person name="Yadav J.S."/>
            <person name="Pangilinan J."/>
            <person name="Larsson K.H."/>
            <person name="Matsuura K."/>
            <person name="Barry K."/>
            <person name="Labutti K."/>
            <person name="Kuo R."/>
            <person name="Ohm R.A."/>
            <person name="Bhattacharya S.S."/>
            <person name="Shirouzu T."/>
            <person name="Yoshinaga Y."/>
            <person name="Martin F.M."/>
            <person name="Grigoriev I.V."/>
            <person name="Hibbett D.S."/>
        </authorList>
    </citation>
    <scope>NUCLEOTIDE SEQUENCE [LARGE SCALE GENOMIC DNA]</scope>
    <source>
        <strain evidence="1 2">HHB10207 ss-3</strain>
    </source>
</reference>
<dbReference type="STRING" id="1314776.A0A166FHU7"/>
<dbReference type="SUPFAM" id="SSF51695">
    <property type="entry name" value="PLC-like phosphodiesterases"/>
    <property type="match status" value="1"/>
</dbReference>
<organism evidence="1 2">
    <name type="scientific">Sistotremastrum suecicum HHB10207 ss-3</name>
    <dbReference type="NCBI Taxonomy" id="1314776"/>
    <lineage>
        <taxon>Eukaryota</taxon>
        <taxon>Fungi</taxon>
        <taxon>Dikarya</taxon>
        <taxon>Basidiomycota</taxon>
        <taxon>Agaricomycotina</taxon>
        <taxon>Agaricomycetes</taxon>
        <taxon>Sistotremastrales</taxon>
        <taxon>Sistotremastraceae</taxon>
        <taxon>Sistotremastrum</taxon>
    </lineage>
</organism>
<dbReference type="OrthoDB" id="1046782at2759"/>
<name>A0A166FHU7_9AGAM</name>
<evidence type="ECO:0000313" key="2">
    <source>
        <dbReference type="Proteomes" id="UP000076798"/>
    </source>
</evidence>
<proteinExistence type="predicted"/>
<accession>A0A166FHU7</accession>